<evidence type="ECO:0000313" key="1">
    <source>
        <dbReference type="EMBL" id="KAJ1152151.1"/>
    </source>
</evidence>
<keyword evidence="2" id="KW-1185">Reference proteome</keyword>
<dbReference type="AlphaFoldDB" id="A0AAV7RH14"/>
<reference evidence="1" key="1">
    <citation type="journal article" date="2022" name="bioRxiv">
        <title>Sequencing and chromosome-scale assembly of the giantPleurodeles waltlgenome.</title>
        <authorList>
            <person name="Brown T."/>
            <person name="Elewa A."/>
            <person name="Iarovenko S."/>
            <person name="Subramanian E."/>
            <person name="Araus A.J."/>
            <person name="Petzold A."/>
            <person name="Susuki M."/>
            <person name="Suzuki K.-i.T."/>
            <person name="Hayashi T."/>
            <person name="Toyoda A."/>
            <person name="Oliveira C."/>
            <person name="Osipova E."/>
            <person name="Leigh N.D."/>
            <person name="Simon A."/>
            <person name="Yun M.H."/>
        </authorList>
    </citation>
    <scope>NUCLEOTIDE SEQUENCE</scope>
    <source>
        <strain evidence="1">20211129_DDA</strain>
        <tissue evidence="1">Liver</tissue>
    </source>
</reference>
<sequence length="166" mass="18825">MCGTVAGRELVWLEAPSVAMKEAKGRLGRQGDGGGHHEAKGPDRSTRILEALEGCSDSQKLGEAQSLLRYGFRRTTPIMKILPWPTRGEIEDCFDFLLFFLCLDLPKRPKDLEWDDDDLGLHFRSQDLPLDWDLDLRRVACQTAISFRDCSLRAFGCMAQHSEHDF</sequence>
<gene>
    <name evidence="1" type="ORF">NDU88_004928</name>
</gene>
<dbReference type="EMBL" id="JANPWB010000009">
    <property type="protein sequence ID" value="KAJ1152151.1"/>
    <property type="molecule type" value="Genomic_DNA"/>
</dbReference>
<name>A0AAV7RH14_PLEWA</name>
<organism evidence="1 2">
    <name type="scientific">Pleurodeles waltl</name>
    <name type="common">Iberian ribbed newt</name>
    <dbReference type="NCBI Taxonomy" id="8319"/>
    <lineage>
        <taxon>Eukaryota</taxon>
        <taxon>Metazoa</taxon>
        <taxon>Chordata</taxon>
        <taxon>Craniata</taxon>
        <taxon>Vertebrata</taxon>
        <taxon>Euteleostomi</taxon>
        <taxon>Amphibia</taxon>
        <taxon>Batrachia</taxon>
        <taxon>Caudata</taxon>
        <taxon>Salamandroidea</taxon>
        <taxon>Salamandridae</taxon>
        <taxon>Pleurodelinae</taxon>
        <taxon>Pleurodeles</taxon>
    </lineage>
</organism>
<protein>
    <submittedName>
        <fullName evidence="1">Uncharacterized protein</fullName>
    </submittedName>
</protein>
<comment type="caution">
    <text evidence="1">The sequence shown here is derived from an EMBL/GenBank/DDBJ whole genome shotgun (WGS) entry which is preliminary data.</text>
</comment>
<evidence type="ECO:0000313" key="2">
    <source>
        <dbReference type="Proteomes" id="UP001066276"/>
    </source>
</evidence>
<accession>A0AAV7RH14</accession>
<dbReference type="Proteomes" id="UP001066276">
    <property type="component" value="Chromosome 5"/>
</dbReference>
<proteinExistence type="predicted"/>